<reference evidence="2" key="1">
    <citation type="submission" date="2023-11" db="EMBL/GenBank/DDBJ databases">
        <authorList>
            <person name="De Vega J J."/>
            <person name="De Vega J J."/>
        </authorList>
    </citation>
    <scope>NUCLEOTIDE SEQUENCE</scope>
</reference>
<feature type="compositionally biased region" description="Basic residues" evidence="1">
    <location>
        <begin position="320"/>
        <end position="331"/>
    </location>
</feature>
<evidence type="ECO:0000313" key="2">
    <source>
        <dbReference type="EMBL" id="CAK5281549.1"/>
    </source>
</evidence>
<feature type="region of interest" description="Disordered" evidence="1">
    <location>
        <begin position="347"/>
        <end position="381"/>
    </location>
</feature>
<keyword evidence="3" id="KW-1185">Reference proteome</keyword>
<proteinExistence type="predicted"/>
<accession>A0AAD2HSF9</accession>
<gene>
    <name evidence="2" type="ORF">MYCIT1_LOCUS32749</name>
</gene>
<feature type="region of interest" description="Disordered" evidence="1">
    <location>
        <begin position="144"/>
        <end position="182"/>
    </location>
</feature>
<feature type="region of interest" description="Disordered" evidence="1">
    <location>
        <begin position="404"/>
        <end position="459"/>
    </location>
</feature>
<feature type="region of interest" description="Disordered" evidence="1">
    <location>
        <begin position="287"/>
        <end position="331"/>
    </location>
</feature>
<dbReference type="Proteomes" id="UP001295794">
    <property type="component" value="Unassembled WGS sequence"/>
</dbReference>
<feature type="compositionally biased region" description="Basic and acidic residues" evidence="1">
    <location>
        <begin position="408"/>
        <end position="459"/>
    </location>
</feature>
<comment type="caution">
    <text evidence="2">The sequence shown here is derived from an EMBL/GenBank/DDBJ whole genome shotgun (WGS) entry which is preliminary data.</text>
</comment>
<organism evidence="2 3">
    <name type="scientific">Mycena citricolor</name>
    <dbReference type="NCBI Taxonomy" id="2018698"/>
    <lineage>
        <taxon>Eukaryota</taxon>
        <taxon>Fungi</taxon>
        <taxon>Dikarya</taxon>
        <taxon>Basidiomycota</taxon>
        <taxon>Agaricomycotina</taxon>
        <taxon>Agaricomycetes</taxon>
        <taxon>Agaricomycetidae</taxon>
        <taxon>Agaricales</taxon>
        <taxon>Marasmiineae</taxon>
        <taxon>Mycenaceae</taxon>
        <taxon>Mycena</taxon>
    </lineage>
</organism>
<feature type="compositionally biased region" description="Acidic residues" evidence="1">
    <location>
        <begin position="361"/>
        <end position="373"/>
    </location>
</feature>
<protein>
    <submittedName>
        <fullName evidence="2">Uncharacterized protein</fullName>
    </submittedName>
</protein>
<feature type="compositionally biased region" description="Basic and acidic residues" evidence="1">
    <location>
        <begin position="307"/>
        <end position="319"/>
    </location>
</feature>
<evidence type="ECO:0000256" key="1">
    <source>
        <dbReference type="SAM" id="MobiDB-lite"/>
    </source>
</evidence>
<name>A0AAD2HSF9_9AGAR</name>
<sequence length="600" mass="69271">MVGRRISGCVPGILDPQQPGRLLRRLSSSLSFASFDPRVASSHHALDLRTLSLNEQLYRPKRIVIETTSSGESCWRFVPNARRDPGVPDEGQWPRVVDICGDVVECTQDQWDIYKLDPAYHCLVRALPALTTITLAPPPSEYAPPLRPSGVKHRLSSPEPHPDMPPAKAPHIADESDEEAEVEMIVDDDGSLDVPWRSVDPGRLGKRYREDLEKSRKERREKGARRVEKLSAELGAGFFFGPIDSEAQSTAIDATGKRKAATLFDSFKTQEDPDYWTLPEEVETRKAPNYSPAKASKRTRTFSPNATKRDLETRRLEREKHKRQRRAKELRHRTEKAFQNFMHGVYAEVPNANPMSNPVSESDEEDSEDEQDEECIRAAAIAESRRKMAELEADRPLWQAAAKLREHRQREDEIEKRNARERERQAAEARKAEQERQARMEEERARAREEARVREERAKRERERRKRDERWAYGSWSPLRALDRYQAYSKVFDSTRFSSDEPLTFDVVPWPDIDPPGDNSFGNVSWRTVETFFNTIKCFIPMKDYITLVDKSRKRFHPDRWSSRGLLKTVQDEAERQCLEIAANTVAQALTPLWQDITDR</sequence>
<evidence type="ECO:0000313" key="3">
    <source>
        <dbReference type="Proteomes" id="UP001295794"/>
    </source>
</evidence>
<dbReference type="AlphaFoldDB" id="A0AAD2HSF9"/>
<dbReference type="EMBL" id="CAVNYO010000444">
    <property type="protein sequence ID" value="CAK5281549.1"/>
    <property type="molecule type" value="Genomic_DNA"/>
</dbReference>